<dbReference type="GO" id="GO:0004550">
    <property type="term" value="F:nucleoside diphosphate kinase activity"/>
    <property type="evidence" value="ECO:0007669"/>
    <property type="project" value="UniProtKB-EC"/>
</dbReference>
<feature type="region of interest" description="Disordered" evidence="11">
    <location>
        <begin position="582"/>
        <end position="602"/>
    </location>
</feature>
<feature type="coiled-coil region" evidence="10">
    <location>
        <begin position="80"/>
        <end position="114"/>
    </location>
</feature>
<keyword evidence="6" id="KW-0808">Transferase</keyword>
<dbReference type="GO" id="GO:0006228">
    <property type="term" value="P:UTP biosynthetic process"/>
    <property type="evidence" value="ECO:0007669"/>
    <property type="project" value="InterPro"/>
</dbReference>
<dbReference type="InterPro" id="IPR036850">
    <property type="entry name" value="NDK-like_dom_sf"/>
</dbReference>
<dbReference type="Proteomes" id="UP000593562">
    <property type="component" value="Unassembled WGS sequence"/>
</dbReference>
<dbReference type="Pfam" id="PF00334">
    <property type="entry name" value="NDK"/>
    <property type="match status" value="1"/>
</dbReference>
<dbReference type="InterPro" id="IPR001849">
    <property type="entry name" value="PH_domain"/>
</dbReference>
<evidence type="ECO:0000256" key="5">
    <source>
        <dbReference type="ARBA" id="ARBA00012966"/>
    </source>
</evidence>
<proteinExistence type="inferred from homology"/>
<dbReference type="InterPro" id="IPR023005">
    <property type="entry name" value="Nucleoside_diP_kinase_AS"/>
</dbReference>
<feature type="domain" description="PH" evidence="12">
    <location>
        <begin position="117"/>
        <end position="232"/>
    </location>
</feature>
<name>A0A7J7C6I7_TRIWF</name>
<dbReference type="InterPro" id="IPR011993">
    <property type="entry name" value="PH-like_dom_sf"/>
</dbReference>
<evidence type="ECO:0000313" key="14">
    <source>
        <dbReference type="Proteomes" id="UP000593562"/>
    </source>
</evidence>
<dbReference type="PANTHER" id="PTHR34837">
    <property type="entry name" value="OS05G0595500 PROTEIN"/>
    <property type="match status" value="1"/>
</dbReference>
<dbReference type="InParanoid" id="A0A7J7C6I7"/>
<keyword evidence="14" id="KW-1185">Reference proteome</keyword>
<organism evidence="13 14">
    <name type="scientific">Tripterygium wilfordii</name>
    <name type="common">Thunder God vine</name>
    <dbReference type="NCBI Taxonomy" id="458696"/>
    <lineage>
        <taxon>Eukaryota</taxon>
        <taxon>Viridiplantae</taxon>
        <taxon>Streptophyta</taxon>
        <taxon>Embryophyta</taxon>
        <taxon>Tracheophyta</taxon>
        <taxon>Spermatophyta</taxon>
        <taxon>Magnoliopsida</taxon>
        <taxon>eudicotyledons</taxon>
        <taxon>Gunneridae</taxon>
        <taxon>Pentapetalae</taxon>
        <taxon>rosids</taxon>
        <taxon>fabids</taxon>
        <taxon>Celastrales</taxon>
        <taxon>Celastraceae</taxon>
        <taxon>Tripterygium</taxon>
    </lineage>
</organism>
<dbReference type="AlphaFoldDB" id="A0A7J7C6I7"/>
<dbReference type="CDD" id="cd00821">
    <property type="entry name" value="PH"/>
    <property type="match status" value="1"/>
</dbReference>
<dbReference type="NCBIfam" id="NF001908">
    <property type="entry name" value="PRK00668.1"/>
    <property type="match status" value="1"/>
</dbReference>
<dbReference type="SMART" id="SM00233">
    <property type="entry name" value="PH"/>
    <property type="match status" value="1"/>
</dbReference>
<dbReference type="GO" id="GO:0042542">
    <property type="term" value="P:response to hydrogen peroxide"/>
    <property type="evidence" value="ECO:0007669"/>
    <property type="project" value="UniProtKB-ARBA"/>
</dbReference>
<dbReference type="PROSITE" id="PS00469">
    <property type="entry name" value="NDPK"/>
    <property type="match status" value="1"/>
</dbReference>
<evidence type="ECO:0000256" key="4">
    <source>
        <dbReference type="ARBA" id="ARBA00008142"/>
    </source>
</evidence>
<dbReference type="Gene3D" id="2.30.29.30">
    <property type="entry name" value="Pleckstrin-homology domain (PH domain)/Phosphotyrosine-binding domain (PTB)"/>
    <property type="match status" value="1"/>
</dbReference>
<feature type="compositionally biased region" description="Basic and acidic residues" evidence="11">
    <location>
        <begin position="1"/>
        <end position="12"/>
    </location>
</feature>
<dbReference type="PROSITE" id="PS50003">
    <property type="entry name" value="PH_DOMAIN"/>
    <property type="match status" value="1"/>
</dbReference>
<evidence type="ECO:0000256" key="11">
    <source>
        <dbReference type="SAM" id="MobiDB-lite"/>
    </source>
</evidence>
<comment type="catalytic activity">
    <reaction evidence="2">
        <text>a ribonucleoside 5'-diphosphate + ATP = a ribonucleoside 5'-triphosphate + ADP</text>
        <dbReference type="Rhea" id="RHEA:18113"/>
        <dbReference type="ChEBI" id="CHEBI:30616"/>
        <dbReference type="ChEBI" id="CHEBI:57930"/>
        <dbReference type="ChEBI" id="CHEBI:61557"/>
        <dbReference type="ChEBI" id="CHEBI:456216"/>
        <dbReference type="EC" id="2.7.4.6"/>
    </reaction>
</comment>
<sequence>MDDGREKIKIIQDHFQASTPSLDSPQTETSSSSQPRVGHSLRSHSPVLSRRKLRRAVHMLNLFSLRGLPWSSGGDGQEKVELNATELESLRSEIADLEEKEAHLKAQLEHVDEILRSARLCGYLYIRMRWAALPGEPPPIDDAEVDDWVPRFVVLHGSCIFFFFMSTDLSPQDSTLLSDITEVGPLPNLTREDEETRYCFYILTHQGLRYECSSISQIQVDSWLLALQSECKSGSDKKKMSSVIFRSASKAARSVRSDSAFRSSRFYSEKRTAAAAAAVSFSGKLPFLASAYGRTGSGNAYNGWLSGSLALPAAVYMLQEQEAYAAEIAEIVSRFERKGFKLVAIKIVVPSKDFAEKHYHDLKERPFFNGLCDFLSSGPVVAMVWEGEGAIKYGRKLIGATDPQKSEPGTIRGDLAVVVGRNIIHGSDGPETAKDEINLWFKPEELMATKPLATEAIALTEKKMDMALDDIIKMSKNKGSKTKRPPRIPNKSQKNFNNAAQQKSFKVRQYMDSRSSLRQGVLAQRRSNFQGNQFPFASEVARKAPVGSLRSRPFNCSVVPVSNKARVGAFTIRRPANSDVAPKRPVEWKQQQGISGAKQRPQTLDSLFANMKEQRMRVISHQNNAPRHNGGGDKPRVPWARRRFGN</sequence>
<accession>A0A7J7C6I7</accession>
<dbReference type="SUPFAM" id="SSF54919">
    <property type="entry name" value="Nucleoside diphosphate kinase, NDK"/>
    <property type="match status" value="1"/>
</dbReference>
<evidence type="ECO:0000256" key="3">
    <source>
        <dbReference type="ARBA" id="ARBA00001946"/>
    </source>
</evidence>
<feature type="region of interest" description="Disordered" evidence="11">
    <location>
        <begin position="623"/>
        <end position="646"/>
    </location>
</feature>
<dbReference type="GO" id="GO:0006183">
    <property type="term" value="P:GTP biosynthetic process"/>
    <property type="evidence" value="ECO:0007669"/>
    <property type="project" value="InterPro"/>
</dbReference>
<dbReference type="FunFam" id="3.30.70.141:FF:000002">
    <property type="entry name" value="Nucleoside diphosphate kinase"/>
    <property type="match status" value="1"/>
</dbReference>
<dbReference type="PRINTS" id="PR01243">
    <property type="entry name" value="NUCDPKINASE"/>
</dbReference>
<evidence type="ECO:0000256" key="7">
    <source>
        <dbReference type="ARBA" id="ARBA00022777"/>
    </source>
</evidence>
<evidence type="ECO:0000259" key="12">
    <source>
        <dbReference type="PROSITE" id="PS50003"/>
    </source>
</evidence>
<dbReference type="SMART" id="SM00562">
    <property type="entry name" value="NDK"/>
    <property type="match status" value="1"/>
</dbReference>
<dbReference type="CDD" id="cd04413">
    <property type="entry name" value="NDPk_I"/>
    <property type="match status" value="1"/>
</dbReference>
<dbReference type="InterPro" id="IPR001564">
    <property type="entry name" value="Nucleoside_diP_kinase"/>
</dbReference>
<keyword evidence="7" id="KW-0418">Kinase</keyword>
<evidence type="ECO:0000256" key="1">
    <source>
        <dbReference type="ARBA" id="ARBA00000082"/>
    </source>
</evidence>
<feature type="region of interest" description="Disordered" evidence="11">
    <location>
        <begin position="1"/>
        <end position="47"/>
    </location>
</feature>
<dbReference type="FunCoup" id="A0A7J7C6I7">
    <property type="interactions" value="409"/>
</dbReference>
<evidence type="ECO:0000256" key="8">
    <source>
        <dbReference type="PROSITE-ProRule" id="PRU00706"/>
    </source>
</evidence>
<evidence type="ECO:0000256" key="2">
    <source>
        <dbReference type="ARBA" id="ARBA00000937"/>
    </source>
</evidence>
<comment type="cofactor">
    <cofactor evidence="3">
        <name>Mg(2+)</name>
        <dbReference type="ChEBI" id="CHEBI:18420"/>
    </cofactor>
</comment>
<dbReference type="PANTHER" id="PTHR34837:SF2">
    <property type="entry name" value="OS05G0595500 PROTEIN"/>
    <property type="match status" value="1"/>
</dbReference>
<evidence type="ECO:0000256" key="6">
    <source>
        <dbReference type="ARBA" id="ARBA00022679"/>
    </source>
</evidence>
<comment type="similarity">
    <text evidence="4 8 9">Belongs to the NDK family.</text>
</comment>
<reference evidence="13 14" key="1">
    <citation type="journal article" date="2020" name="Nat. Commun.">
        <title>Genome of Tripterygium wilfordii and identification of cytochrome P450 involved in triptolide biosynthesis.</title>
        <authorList>
            <person name="Tu L."/>
            <person name="Su P."/>
            <person name="Zhang Z."/>
            <person name="Gao L."/>
            <person name="Wang J."/>
            <person name="Hu T."/>
            <person name="Zhou J."/>
            <person name="Zhang Y."/>
            <person name="Zhao Y."/>
            <person name="Liu Y."/>
            <person name="Song Y."/>
            <person name="Tong Y."/>
            <person name="Lu Y."/>
            <person name="Yang J."/>
            <person name="Xu C."/>
            <person name="Jia M."/>
            <person name="Peters R.J."/>
            <person name="Huang L."/>
            <person name="Gao W."/>
        </authorList>
    </citation>
    <scope>NUCLEOTIDE SEQUENCE [LARGE SCALE GENOMIC DNA]</scope>
    <source>
        <strain evidence="14">cv. XIE 37</strain>
        <tissue evidence="13">Leaf</tissue>
    </source>
</reference>
<feature type="compositionally biased region" description="Low complexity" evidence="11">
    <location>
        <begin position="24"/>
        <end position="35"/>
    </location>
</feature>
<dbReference type="GO" id="GO:0006241">
    <property type="term" value="P:CTP biosynthetic process"/>
    <property type="evidence" value="ECO:0007669"/>
    <property type="project" value="InterPro"/>
</dbReference>
<keyword evidence="10" id="KW-0175">Coiled coil</keyword>
<dbReference type="InterPro" id="IPR034907">
    <property type="entry name" value="NDK-like_dom"/>
</dbReference>
<evidence type="ECO:0000256" key="9">
    <source>
        <dbReference type="RuleBase" id="RU004011"/>
    </source>
</evidence>
<evidence type="ECO:0000313" key="13">
    <source>
        <dbReference type="EMBL" id="KAF5729754.1"/>
    </source>
</evidence>
<dbReference type="SUPFAM" id="SSF50729">
    <property type="entry name" value="PH domain-like"/>
    <property type="match status" value="1"/>
</dbReference>
<feature type="compositionally biased region" description="Polar residues" evidence="11">
    <location>
        <begin position="589"/>
        <end position="602"/>
    </location>
</feature>
<dbReference type="PROSITE" id="PS51374">
    <property type="entry name" value="NDPK_LIKE"/>
    <property type="match status" value="1"/>
</dbReference>
<gene>
    <name evidence="13" type="ORF">HS088_TW20G00118</name>
</gene>
<dbReference type="EMBL" id="JAAARO010000020">
    <property type="protein sequence ID" value="KAF5729754.1"/>
    <property type="molecule type" value="Genomic_DNA"/>
</dbReference>
<protein>
    <recommendedName>
        <fullName evidence="5">nucleoside-diphosphate kinase</fullName>
        <ecNumber evidence="5">2.7.4.6</ecNumber>
    </recommendedName>
</protein>
<comment type="caution">
    <text evidence="13">The sequence shown here is derived from an EMBL/GenBank/DDBJ whole genome shotgun (WGS) entry which is preliminary data.</text>
</comment>
<dbReference type="EC" id="2.7.4.6" evidence="5"/>
<comment type="catalytic activity">
    <reaction evidence="1">
        <text>a 2'-deoxyribonucleoside 5'-diphosphate + ATP = a 2'-deoxyribonucleoside 5'-triphosphate + ADP</text>
        <dbReference type="Rhea" id="RHEA:44640"/>
        <dbReference type="ChEBI" id="CHEBI:30616"/>
        <dbReference type="ChEBI" id="CHEBI:61560"/>
        <dbReference type="ChEBI" id="CHEBI:73316"/>
        <dbReference type="ChEBI" id="CHEBI:456216"/>
        <dbReference type="EC" id="2.7.4.6"/>
    </reaction>
</comment>
<evidence type="ECO:0000256" key="10">
    <source>
        <dbReference type="SAM" id="Coils"/>
    </source>
</evidence>
<dbReference type="Pfam" id="PF00169">
    <property type="entry name" value="PH"/>
    <property type="match status" value="1"/>
</dbReference>
<comment type="caution">
    <text evidence="8">Lacks conserved residue(s) required for the propagation of feature annotation.</text>
</comment>
<dbReference type="Gene3D" id="3.30.70.141">
    <property type="entry name" value="Nucleoside diphosphate kinase-like domain"/>
    <property type="match status" value="1"/>
</dbReference>